<feature type="transmembrane region" description="Helical" evidence="8">
    <location>
        <begin position="93"/>
        <end position="110"/>
    </location>
</feature>
<evidence type="ECO:0000256" key="1">
    <source>
        <dbReference type="ARBA" id="ARBA00004651"/>
    </source>
</evidence>
<comment type="caution">
    <text evidence="10">The sequence shown here is derived from an EMBL/GenBank/DDBJ whole genome shotgun (WGS) entry which is preliminary data.</text>
</comment>
<gene>
    <name evidence="10" type="ORF">LMF89_15625</name>
</gene>
<evidence type="ECO:0000256" key="3">
    <source>
        <dbReference type="ARBA" id="ARBA00022448"/>
    </source>
</evidence>
<dbReference type="InterPro" id="IPR000802">
    <property type="entry name" value="Arsenical_pump_ArsB"/>
</dbReference>
<dbReference type="InterPro" id="IPR051475">
    <property type="entry name" value="Diverse_Ion_Transporter"/>
</dbReference>
<feature type="transmembrane region" description="Helical" evidence="8">
    <location>
        <begin position="58"/>
        <end position="81"/>
    </location>
</feature>
<feature type="transmembrane region" description="Helical" evidence="8">
    <location>
        <begin position="247"/>
        <end position="266"/>
    </location>
</feature>
<dbReference type="PANTHER" id="PTHR43568">
    <property type="entry name" value="P PROTEIN"/>
    <property type="match status" value="1"/>
</dbReference>
<comment type="subcellular location">
    <subcellularLocation>
        <location evidence="1">Cell membrane</location>
        <topology evidence="1">Multi-pass membrane protein</topology>
    </subcellularLocation>
</comment>
<organism evidence="10 11">
    <name type="scientific">Pelosinus baikalensis</name>
    <dbReference type="NCBI Taxonomy" id="2892015"/>
    <lineage>
        <taxon>Bacteria</taxon>
        <taxon>Bacillati</taxon>
        <taxon>Bacillota</taxon>
        <taxon>Negativicutes</taxon>
        <taxon>Selenomonadales</taxon>
        <taxon>Sporomusaceae</taxon>
        <taxon>Pelosinus</taxon>
    </lineage>
</organism>
<dbReference type="EMBL" id="JAJHJB010000022">
    <property type="protein sequence ID" value="MCC5466777.1"/>
    <property type="molecule type" value="Genomic_DNA"/>
</dbReference>
<dbReference type="PRINTS" id="PR00758">
    <property type="entry name" value="ARSENICPUMP"/>
</dbReference>
<evidence type="ECO:0000313" key="11">
    <source>
        <dbReference type="Proteomes" id="UP001165492"/>
    </source>
</evidence>
<dbReference type="Pfam" id="PF03600">
    <property type="entry name" value="CitMHS"/>
    <property type="match status" value="1"/>
</dbReference>
<sequence length="425" mass="46111">MLSQHAWIALILFLIAYVIIISEKIHRTKIALMGGILVLFFNIMSQEEAIKSIDFNTIGLLVGMMIIVAITSKTGLFQYMAVKSAKMVGGDPLKILVVFFGLTAICSALLDNVTTVLLFTSVTFAISDLLQINPIPYLITEIIASNIGGTATLIGDPPNIMIGSATGLGFNEFAVNLFAPAFIIGIVTCFILFLLYRKQMNISVQQKQRIMTLEESSFLVDIPLMKKCIAIMCLTIIGFVVHQILHLNSATIAMAGAVVLLIVGRLEPEEVFKEIEWNTIFFFIGLFILVGGLEVTGIISLVAHWAMNVTEGNILLMHVLILWLSAIGSAFVDNIPFVATMIPLIKSMGEIGSIDVTSLWWALSLGACLGGNGTLIGASANVVVSSLAAAHGRPISFIGYMKVAFPLMIVSILISNIYIYVAYLR</sequence>
<keyword evidence="5 8" id="KW-0812">Transmembrane</keyword>
<keyword evidence="4" id="KW-1003">Cell membrane</keyword>
<feature type="transmembrane region" description="Helical" evidence="8">
    <location>
        <begin position="403"/>
        <end position="423"/>
    </location>
</feature>
<name>A0ABS8HUD3_9FIRM</name>
<protein>
    <submittedName>
        <fullName evidence="10">ArsB/NhaD family transporter</fullName>
    </submittedName>
</protein>
<dbReference type="InterPro" id="IPR004680">
    <property type="entry name" value="Cit_transptr-like_dom"/>
</dbReference>
<dbReference type="Proteomes" id="UP001165492">
    <property type="component" value="Unassembled WGS sequence"/>
</dbReference>
<dbReference type="RefSeq" id="WP_229535877.1">
    <property type="nucleotide sequence ID" value="NZ_JAJHJB010000022.1"/>
</dbReference>
<accession>A0ABS8HUD3</accession>
<evidence type="ECO:0000313" key="10">
    <source>
        <dbReference type="EMBL" id="MCC5466777.1"/>
    </source>
</evidence>
<evidence type="ECO:0000256" key="8">
    <source>
        <dbReference type="SAM" id="Phobius"/>
    </source>
</evidence>
<evidence type="ECO:0000259" key="9">
    <source>
        <dbReference type="Pfam" id="PF03600"/>
    </source>
</evidence>
<dbReference type="PANTHER" id="PTHR43568:SF1">
    <property type="entry name" value="P PROTEIN"/>
    <property type="match status" value="1"/>
</dbReference>
<comment type="similarity">
    <text evidence="2">Belongs to the CitM (TC 2.A.11) transporter family.</text>
</comment>
<evidence type="ECO:0000256" key="5">
    <source>
        <dbReference type="ARBA" id="ARBA00022692"/>
    </source>
</evidence>
<evidence type="ECO:0000256" key="7">
    <source>
        <dbReference type="ARBA" id="ARBA00023136"/>
    </source>
</evidence>
<keyword evidence="6 8" id="KW-1133">Transmembrane helix</keyword>
<dbReference type="CDD" id="cd01116">
    <property type="entry name" value="P_permease"/>
    <property type="match status" value="1"/>
</dbReference>
<feature type="transmembrane region" description="Helical" evidence="8">
    <location>
        <begin position="6"/>
        <end position="23"/>
    </location>
</feature>
<feature type="transmembrane region" description="Helical" evidence="8">
    <location>
        <begin position="177"/>
        <end position="196"/>
    </location>
</feature>
<keyword evidence="3" id="KW-0813">Transport</keyword>
<feature type="transmembrane region" description="Helical" evidence="8">
    <location>
        <begin position="359"/>
        <end position="383"/>
    </location>
</feature>
<feature type="transmembrane region" description="Helical" evidence="8">
    <location>
        <begin position="217"/>
        <end position="241"/>
    </location>
</feature>
<feature type="transmembrane region" description="Helical" evidence="8">
    <location>
        <begin position="315"/>
        <end position="338"/>
    </location>
</feature>
<keyword evidence="11" id="KW-1185">Reference proteome</keyword>
<evidence type="ECO:0000256" key="4">
    <source>
        <dbReference type="ARBA" id="ARBA00022475"/>
    </source>
</evidence>
<feature type="transmembrane region" description="Helical" evidence="8">
    <location>
        <begin position="278"/>
        <end position="303"/>
    </location>
</feature>
<evidence type="ECO:0000256" key="6">
    <source>
        <dbReference type="ARBA" id="ARBA00022989"/>
    </source>
</evidence>
<keyword evidence="7 8" id="KW-0472">Membrane</keyword>
<evidence type="ECO:0000256" key="2">
    <source>
        <dbReference type="ARBA" id="ARBA00009843"/>
    </source>
</evidence>
<reference evidence="10" key="1">
    <citation type="submission" date="2021-11" db="EMBL/GenBank/DDBJ databases">
        <title>Description of a new species Pelosinus isolated from the bottom sediments of Lake Baikal.</title>
        <authorList>
            <person name="Zakharyuk A."/>
        </authorList>
    </citation>
    <scope>NUCLEOTIDE SEQUENCE</scope>
    <source>
        <strain evidence="10">Bkl1</strain>
    </source>
</reference>
<feature type="domain" description="Citrate transporter-like" evidence="9">
    <location>
        <begin position="17"/>
        <end position="366"/>
    </location>
</feature>
<proteinExistence type="inferred from homology"/>